<evidence type="ECO:0000256" key="7">
    <source>
        <dbReference type="ARBA" id="ARBA00023136"/>
    </source>
</evidence>
<keyword evidence="10 12" id="KW-0449">Lipoprotein</keyword>
<reference evidence="14" key="1">
    <citation type="submission" date="2019-08" db="EMBL/GenBank/DDBJ databases">
        <title>The genome of the North American firefly Photinus pyralis.</title>
        <authorList>
            <consortium name="Photinus pyralis genome working group"/>
            <person name="Fallon T.R."/>
            <person name="Sander Lower S.E."/>
            <person name="Weng J.-K."/>
        </authorList>
    </citation>
    <scope>NUCLEOTIDE SEQUENCE</scope>
    <source>
        <strain evidence="14">TRF0915ILg1</strain>
        <tissue evidence="14">Whole body</tissue>
    </source>
</reference>
<dbReference type="InterPro" id="IPR001863">
    <property type="entry name" value="Glypican"/>
</dbReference>
<keyword evidence="3" id="KW-1003">Cell membrane</keyword>
<dbReference type="GO" id="GO:0005886">
    <property type="term" value="C:plasma membrane"/>
    <property type="evidence" value="ECO:0007669"/>
    <property type="project" value="UniProtKB-SubCell"/>
</dbReference>
<evidence type="ECO:0000313" key="14">
    <source>
        <dbReference type="EMBL" id="KAF2897179.1"/>
    </source>
</evidence>
<comment type="caution">
    <text evidence="14">The sequence shown here is derived from an EMBL/GenBank/DDBJ whole genome shotgun (WGS) entry which is preliminary data.</text>
</comment>
<comment type="subcellular location">
    <subcellularLocation>
        <location evidence="1 12">Cell membrane</location>
        <topology evidence="1 12">Lipid-anchor</topology>
        <topology evidence="1 12">GPI-anchor</topology>
    </subcellularLocation>
</comment>
<name>A0A8K0GEY3_IGNLU</name>
<gene>
    <name evidence="14" type="ORF">ILUMI_09007</name>
</gene>
<evidence type="ECO:0000256" key="3">
    <source>
        <dbReference type="ARBA" id="ARBA00022475"/>
    </source>
</evidence>
<feature type="region of interest" description="Disordered" evidence="13">
    <location>
        <begin position="392"/>
        <end position="450"/>
    </location>
</feature>
<evidence type="ECO:0000256" key="2">
    <source>
        <dbReference type="ARBA" id="ARBA00010260"/>
    </source>
</evidence>
<feature type="region of interest" description="Disordered" evidence="13">
    <location>
        <begin position="237"/>
        <end position="259"/>
    </location>
</feature>
<evidence type="ECO:0000256" key="6">
    <source>
        <dbReference type="ARBA" id="ARBA00022974"/>
    </source>
</evidence>
<evidence type="ECO:0000256" key="13">
    <source>
        <dbReference type="SAM" id="MobiDB-lite"/>
    </source>
</evidence>
<dbReference type="GO" id="GO:0016477">
    <property type="term" value="P:cell migration"/>
    <property type="evidence" value="ECO:0007669"/>
    <property type="project" value="TreeGrafter"/>
</dbReference>
<evidence type="ECO:0000256" key="8">
    <source>
        <dbReference type="ARBA" id="ARBA00023180"/>
    </source>
</evidence>
<evidence type="ECO:0000256" key="4">
    <source>
        <dbReference type="ARBA" id="ARBA00022622"/>
    </source>
</evidence>
<dbReference type="EMBL" id="VTPC01004427">
    <property type="protein sequence ID" value="KAF2897179.1"/>
    <property type="molecule type" value="Genomic_DNA"/>
</dbReference>
<dbReference type="GO" id="GO:0009986">
    <property type="term" value="C:cell surface"/>
    <property type="evidence" value="ECO:0007669"/>
    <property type="project" value="TreeGrafter"/>
</dbReference>
<dbReference type="PANTHER" id="PTHR10822">
    <property type="entry name" value="GLYPICAN"/>
    <property type="match status" value="1"/>
</dbReference>
<dbReference type="AlphaFoldDB" id="A0A8K0GEY3"/>
<evidence type="ECO:0000256" key="5">
    <source>
        <dbReference type="ARBA" id="ARBA00022729"/>
    </source>
</evidence>
<proteinExistence type="inferred from homology"/>
<keyword evidence="9 12" id="KW-0357">Heparan sulfate</keyword>
<dbReference type="GO" id="GO:0005576">
    <property type="term" value="C:extracellular region"/>
    <property type="evidence" value="ECO:0007669"/>
    <property type="project" value="TreeGrafter"/>
</dbReference>
<comment type="function">
    <text evidence="12">Cell surface proteoglycan.</text>
</comment>
<dbReference type="GO" id="GO:1905475">
    <property type="term" value="P:regulation of protein localization to membrane"/>
    <property type="evidence" value="ECO:0007669"/>
    <property type="project" value="TreeGrafter"/>
</dbReference>
<keyword evidence="5" id="KW-0732">Signal</keyword>
<keyword evidence="8" id="KW-0325">Glycoprotein</keyword>
<accession>A0A8K0GEY3</accession>
<dbReference type="OrthoDB" id="10010764at2759"/>
<protein>
    <recommendedName>
        <fullName evidence="16">Glypican-6</fullName>
    </recommendedName>
</protein>
<evidence type="ECO:0008006" key="16">
    <source>
        <dbReference type="Google" id="ProtNLM"/>
    </source>
</evidence>
<dbReference type="PANTHER" id="PTHR10822:SF30">
    <property type="entry name" value="DALLY-LIKE, ISOFORM A"/>
    <property type="match status" value="1"/>
</dbReference>
<evidence type="ECO:0000256" key="9">
    <source>
        <dbReference type="ARBA" id="ARBA00023207"/>
    </source>
</evidence>
<sequence length="482" mass="53888">MTNSKREFHEMFEKTYGVIYLQHSFVFTDFFEELERYYNNGRVRLADALENFFSILYQRMFTVINAQYQFDDRYLECVAEHMTELRPFGDVPHKLGVQLRRSFVATRAFYKALASGGDIARNMASLTPSEKCGMEMAKMQHCDKCLGVNSPGSCSSYCISILQACLQNHISLDVQWNNFVDALDKVADRLLGPFNIEMVVEPINIKISEAVMIFQENGAEVSQRIFSGCGNPVLQRRRRNASNQEKAVENEEPRVEPRKVKNTEDEITFESLNFNTNTNSNNNDKKKKRKKVEDVATLERLIKDIKQRVKDSRQFWSQLPYQFCNNEAAAPSVDGNCWNGTALGKFEQLQQSSSSALSSPPLVNQQIFVLQALVSKLQAAYQGQDVDLADDSDDVLNASGSGSGVREIEGSGDSPYMNIPEIPRAETEPPSPPPSLPSSTSPPNVSQGSAAISGPTLAKALAHYLLPIVLVWFGGAFSDLLL</sequence>
<feature type="compositionally biased region" description="Basic and acidic residues" evidence="13">
    <location>
        <begin position="246"/>
        <end position="259"/>
    </location>
</feature>
<dbReference type="GO" id="GO:0009966">
    <property type="term" value="P:regulation of signal transduction"/>
    <property type="evidence" value="ECO:0007669"/>
    <property type="project" value="InterPro"/>
</dbReference>
<evidence type="ECO:0000256" key="10">
    <source>
        <dbReference type="ARBA" id="ARBA00023288"/>
    </source>
</evidence>
<keyword evidence="7 12" id="KW-0472">Membrane</keyword>
<dbReference type="Pfam" id="PF01153">
    <property type="entry name" value="Glypican"/>
    <property type="match status" value="2"/>
</dbReference>
<organism evidence="14 15">
    <name type="scientific">Ignelater luminosus</name>
    <name type="common">Cucubano</name>
    <name type="synonym">Pyrophorus luminosus</name>
    <dbReference type="NCBI Taxonomy" id="2038154"/>
    <lineage>
        <taxon>Eukaryota</taxon>
        <taxon>Metazoa</taxon>
        <taxon>Ecdysozoa</taxon>
        <taxon>Arthropoda</taxon>
        <taxon>Hexapoda</taxon>
        <taxon>Insecta</taxon>
        <taxon>Pterygota</taxon>
        <taxon>Neoptera</taxon>
        <taxon>Endopterygota</taxon>
        <taxon>Coleoptera</taxon>
        <taxon>Polyphaga</taxon>
        <taxon>Elateriformia</taxon>
        <taxon>Elateroidea</taxon>
        <taxon>Elateridae</taxon>
        <taxon>Agrypninae</taxon>
        <taxon>Pyrophorini</taxon>
        <taxon>Ignelater</taxon>
    </lineage>
</organism>
<dbReference type="GO" id="GO:0098552">
    <property type="term" value="C:side of membrane"/>
    <property type="evidence" value="ECO:0007669"/>
    <property type="project" value="UniProtKB-KW"/>
</dbReference>
<evidence type="ECO:0000256" key="11">
    <source>
        <dbReference type="RuleBase" id="RU003518"/>
    </source>
</evidence>
<keyword evidence="4 12" id="KW-0336">GPI-anchor</keyword>
<evidence type="ECO:0000313" key="15">
    <source>
        <dbReference type="Proteomes" id="UP000801492"/>
    </source>
</evidence>
<dbReference type="Proteomes" id="UP000801492">
    <property type="component" value="Unassembled WGS sequence"/>
</dbReference>
<evidence type="ECO:0000256" key="1">
    <source>
        <dbReference type="ARBA" id="ARBA00004609"/>
    </source>
</evidence>
<keyword evidence="15" id="KW-1185">Reference proteome</keyword>
<comment type="similarity">
    <text evidence="2 11">Belongs to the glypican family.</text>
</comment>
<keyword evidence="6 12" id="KW-0654">Proteoglycan</keyword>
<evidence type="ECO:0000256" key="12">
    <source>
        <dbReference type="RuleBase" id="RU003519"/>
    </source>
</evidence>
<dbReference type="GO" id="GO:0045202">
    <property type="term" value="C:synapse"/>
    <property type="evidence" value="ECO:0007669"/>
    <property type="project" value="TreeGrafter"/>
</dbReference>